<organism evidence="1 2">
    <name type="scientific">Lacibacter cauensis</name>
    <dbReference type="NCBI Taxonomy" id="510947"/>
    <lineage>
        <taxon>Bacteria</taxon>
        <taxon>Pseudomonadati</taxon>
        <taxon>Bacteroidota</taxon>
        <taxon>Chitinophagia</taxon>
        <taxon>Chitinophagales</taxon>
        <taxon>Chitinophagaceae</taxon>
        <taxon>Lacibacter</taxon>
    </lineage>
</organism>
<accession>A0A562SVA7</accession>
<protein>
    <submittedName>
        <fullName evidence="1">Uncharacterized protein</fullName>
    </submittedName>
</protein>
<evidence type="ECO:0000313" key="2">
    <source>
        <dbReference type="Proteomes" id="UP000316167"/>
    </source>
</evidence>
<sequence>MVFNYLSTACSLQLRTSQKRLQHGTFRYKGLKYYYALSGSEDMAKQINDKNTYMRIITVLLVACLVGACTKKQSACTGEQVELLLLSAYKKDLQVYLADKAKDIQNNYGKIFPVNTDTIVASYLLNGTLKVENLVTTEKMENENACTGKATLTYRLSDDFITAYKRNAPLVTDQDALINPGFETTNVDVEIVYTVSVTDGKEQVRLEDILTHDLHRSLDQFVFFYSLNEVVKLKLKEGK</sequence>
<comment type="caution">
    <text evidence="1">The sequence shown here is derived from an EMBL/GenBank/DDBJ whole genome shotgun (WGS) entry which is preliminary data.</text>
</comment>
<dbReference type="EMBL" id="VLLE01000002">
    <property type="protein sequence ID" value="TWI84974.1"/>
    <property type="molecule type" value="Genomic_DNA"/>
</dbReference>
<gene>
    <name evidence="1" type="ORF">IQ13_0127</name>
</gene>
<evidence type="ECO:0000313" key="1">
    <source>
        <dbReference type="EMBL" id="TWI84974.1"/>
    </source>
</evidence>
<dbReference type="Proteomes" id="UP000316167">
    <property type="component" value="Unassembled WGS sequence"/>
</dbReference>
<proteinExistence type="predicted"/>
<name>A0A562SVA7_9BACT</name>
<dbReference type="AlphaFoldDB" id="A0A562SVA7"/>
<reference evidence="1 2" key="1">
    <citation type="journal article" date="2015" name="Stand. Genomic Sci.">
        <title>Genomic Encyclopedia of Bacterial and Archaeal Type Strains, Phase III: the genomes of soil and plant-associated and newly described type strains.</title>
        <authorList>
            <person name="Whitman W.B."/>
            <person name="Woyke T."/>
            <person name="Klenk H.P."/>
            <person name="Zhou Y."/>
            <person name="Lilburn T.G."/>
            <person name="Beck B.J."/>
            <person name="De Vos P."/>
            <person name="Vandamme P."/>
            <person name="Eisen J.A."/>
            <person name="Garrity G."/>
            <person name="Hugenholtz P."/>
            <person name="Kyrpides N.C."/>
        </authorList>
    </citation>
    <scope>NUCLEOTIDE SEQUENCE [LARGE SCALE GENOMIC DNA]</scope>
    <source>
        <strain evidence="1 2">CGMCC 1.7271</strain>
    </source>
</reference>
<keyword evidence="2" id="KW-1185">Reference proteome</keyword>